<protein>
    <submittedName>
        <fullName evidence="2">Acyl carrier protein</fullName>
    </submittedName>
</protein>
<proteinExistence type="predicted"/>
<feature type="domain" description="Carrier" evidence="1">
    <location>
        <begin position="1"/>
        <end position="79"/>
    </location>
</feature>
<organism evidence="2">
    <name type="scientific">Streptomyces olivaceus</name>
    <dbReference type="NCBI Taxonomy" id="47716"/>
    <lineage>
        <taxon>Bacteria</taxon>
        <taxon>Bacillati</taxon>
        <taxon>Actinomycetota</taxon>
        <taxon>Actinomycetes</taxon>
        <taxon>Kitasatosporales</taxon>
        <taxon>Streptomycetaceae</taxon>
        <taxon>Streptomyces</taxon>
    </lineage>
</organism>
<name>A8KQY0_STROV</name>
<dbReference type="SUPFAM" id="SSF47336">
    <property type="entry name" value="ACP-like"/>
    <property type="match status" value="1"/>
</dbReference>
<evidence type="ECO:0000259" key="1">
    <source>
        <dbReference type="PROSITE" id="PS50075"/>
    </source>
</evidence>
<dbReference type="PROSITE" id="PS50075">
    <property type="entry name" value="CARRIER"/>
    <property type="match status" value="1"/>
</dbReference>
<accession>A8KQY0</accession>
<evidence type="ECO:0000313" key="2">
    <source>
        <dbReference type="EMBL" id="CAP12602.1"/>
    </source>
</evidence>
<dbReference type="Gene3D" id="1.10.1200.10">
    <property type="entry name" value="ACP-like"/>
    <property type="match status" value="1"/>
</dbReference>
<dbReference type="InterPro" id="IPR036736">
    <property type="entry name" value="ACP-like_sf"/>
</dbReference>
<reference evidence="2" key="1">
    <citation type="journal article" date="2008" name="Microbiology">
        <title>Biosynthesis of elloramycin in Streptomyces olivaceus requires glycosylation by enzymes encoded outside the aglycon cluster.</title>
        <authorList>
            <person name="Ramos A."/>
            <person name="Lombo F."/>
            <person name="Brana A.F."/>
            <person name="Rohr J."/>
            <person name="Mendez C."/>
            <person name="Salas J.A."/>
        </authorList>
    </citation>
    <scope>NUCLEOTIDE SEQUENCE</scope>
    <source>
        <strain evidence="2">Tu 2353</strain>
    </source>
</reference>
<dbReference type="Pfam" id="PF00550">
    <property type="entry name" value="PP-binding"/>
    <property type="match status" value="1"/>
</dbReference>
<dbReference type="InterPro" id="IPR009081">
    <property type="entry name" value="PP-bd_ACP"/>
</dbReference>
<dbReference type="EMBL" id="AM900040">
    <property type="protein sequence ID" value="CAP12602.1"/>
    <property type="molecule type" value="Genomic_DNA"/>
</dbReference>
<gene>
    <name evidence="2" type="primary">elmM</name>
</gene>
<dbReference type="BioCyc" id="MetaCyc:MONOMER-18595"/>
<dbReference type="AlphaFoldDB" id="A8KQY0"/>
<sequence>MLTLDALVAVIRRCAGDSDVTSLDGDILDTPYQDLGYDSLALLEIFASLERDYAVPISDEEVFETRTPRQTLDLINDRIKAAR</sequence>